<evidence type="ECO:0008006" key="3">
    <source>
        <dbReference type="Google" id="ProtNLM"/>
    </source>
</evidence>
<dbReference type="Pfam" id="PF06067">
    <property type="entry name" value="DUF932"/>
    <property type="match status" value="1"/>
</dbReference>
<reference evidence="2" key="1">
    <citation type="submission" date="2016-02" db="EMBL/GenBank/DDBJ databases">
        <authorList>
            <person name="Wen L."/>
            <person name="He K."/>
            <person name="Yang H."/>
        </authorList>
    </citation>
    <scope>NUCLEOTIDE SEQUENCE [LARGE SCALE GENOMIC DNA]</scope>
</reference>
<dbReference type="OrthoDB" id="5256at10239"/>
<organism evidence="1 2">
    <name type="scientific">Arthrobacter phage BarretLemon</name>
    <dbReference type="NCBI Taxonomy" id="1796994"/>
    <lineage>
        <taxon>Viruses</taxon>
        <taxon>Duplodnaviria</taxon>
        <taxon>Heunggongvirae</taxon>
        <taxon>Uroviricota</taxon>
        <taxon>Caudoviricetes</taxon>
        <taxon>Berryhillviridae</taxon>
        <taxon>Marthavirus</taxon>
        <taxon>Marthavirus barretlemon</taxon>
    </lineage>
</organism>
<dbReference type="InterPro" id="IPR017686">
    <property type="entry name" value="Phg/plasmid-like_prot"/>
</dbReference>
<keyword evidence="2" id="KW-1185">Reference proteome</keyword>
<protein>
    <recommendedName>
        <fullName evidence="3">DUF945 domain-containing protein</fullName>
    </recommendedName>
</protein>
<sequence>MKMTDQQLNLNLTRNDAFHQLGKDVTKAKNALEAMEIAGLAGWDVRKHPLQTAPIMGADGEILTLEVADKFASIRTNPETLNPEALGVVGNTYTPIQNEAHAELLDAIVDQSGAHWETAAQMRGGRDVFMCMKLNDQMMIGDIDPVDKYLAAFNSHDGSSSFKLAVTNTRVFCANQQHAVMSDALSKFSVRHTARSGGILAEAREALQLTFKYNHEFEAAAEKLIQQSMTDAAFDELIKNMWDVSEDAKPAVKTRDAKRADTLHFLFADADTNANIRGTAWAAYQSITEYVDHYAPTNLGGNDSLEDARALRVLTGNTAADVKNSAFQRLLATV</sequence>
<proteinExistence type="predicted"/>
<accession>A0A127AVE3</accession>
<evidence type="ECO:0000313" key="1">
    <source>
        <dbReference type="EMBL" id="AMM44540.1"/>
    </source>
</evidence>
<dbReference type="EMBL" id="KU647629">
    <property type="protein sequence ID" value="AMM44540.1"/>
    <property type="molecule type" value="Genomic_DNA"/>
</dbReference>
<gene>
    <name evidence="1" type="primary">78</name>
    <name evidence="1" type="ORF">BARRETLEMON_78</name>
</gene>
<dbReference type="GeneID" id="29125718"/>
<dbReference type="InterPro" id="IPR026325">
    <property type="entry name" value="DUF932"/>
</dbReference>
<evidence type="ECO:0000313" key="2">
    <source>
        <dbReference type="Proteomes" id="UP000204546"/>
    </source>
</evidence>
<dbReference type="KEGG" id="vg:29125718"/>
<dbReference type="NCBIfam" id="TIGR03299">
    <property type="entry name" value="LGT_TIGR03299"/>
    <property type="match status" value="1"/>
</dbReference>
<dbReference type="RefSeq" id="YP_009303147.1">
    <property type="nucleotide sequence ID" value="NC_031252.1"/>
</dbReference>
<dbReference type="Proteomes" id="UP000204546">
    <property type="component" value="Segment"/>
</dbReference>
<name>A0A127AVE3_9CAUD</name>